<name>A0AAN1CXV5_VIBNA</name>
<dbReference type="Pfam" id="PF04170">
    <property type="entry name" value="NlpE"/>
    <property type="match status" value="1"/>
</dbReference>
<keyword evidence="2" id="KW-1185">Reference proteome</keyword>
<dbReference type="RefSeq" id="WP_014233620.1">
    <property type="nucleotide sequence ID" value="NZ_ATFJ01000021.1"/>
</dbReference>
<evidence type="ECO:0008006" key="3">
    <source>
        <dbReference type="Google" id="ProtNLM"/>
    </source>
</evidence>
<dbReference type="InterPro" id="IPR007298">
    <property type="entry name" value="Cu-R_lipoprotein_NlpE"/>
</dbReference>
<organism evidence="1 2">
    <name type="scientific">Vibrio natriegens NBRC 15636 = ATCC 14048 = DSM 759</name>
    <dbReference type="NCBI Taxonomy" id="1219067"/>
    <lineage>
        <taxon>Bacteria</taxon>
        <taxon>Pseudomonadati</taxon>
        <taxon>Pseudomonadota</taxon>
        <taxon>Gammaproteobacteria</taxon>
        <taxon>Vibrionales</taxon>
        <taxon>Vibrionaceae</taxon>
        <taxon>Vibrio</taxon>
    </lineage>
</organism>
<dbReference type="EMBL" id="CP016346">
    <property type="protein sequence ID" value="ANQ15217.1"/>
    <property type="molecule type" value="Genomic_DNA"/>
</dbReference>
<evidence type="ECO:0000313" key="2">
    <source>
        <dbReference type="Proteomes" id="UP000092741"/>
    </source>
</evidence>
<sequence length="176" mass="19153">MKKTMLAVTSAVIILAGCQDEKPAEMTAVETPQVEEVQVAEATDAMPAPEEQAVEEQGISAETFVDTQHNASNALDWNGTYQGTLPCADCSGIDITITLNQDGTYLLEQSYQGKEDGQFKSEGQFSWDESGSTVTLTNEDAPNQYFVGENVLMKLDMNGEKVTGELANNYNLIKQQ</sequence>
<dbReference type="KEGG" id="vna:PN96_17300"/>
<reference evidence="1 2" key="1">
    <citation type="submission" date="2016-07" db="EMBL/GenBank/DDBJ databases">
        <title>Developing Vibrio natriegens as a novel, fast-growing host for biotechnology.</title>
        <authorList>
            <person name="Weinstock M.T."/>
            <person name="Hesek E.D."/>
            <person name="Wilson C.M."/>
            <person name="Gibson D.G."/>
        </authorList>
    </citation>
    <scope>NUCLEOTIDE SEQUENCE [LARGE SCALE GENOMIC DNA]</scope>
    <source>
        <strain evidence="1 2">ATCC 14048</strain>
    </source>
</reference>
<gene>
    <name evidence="1" type="ORF">BA890_21145</name>
</gene>
<dbReference type="Proteomes" id="UP000092741">
    <property type="component" value="Chromosome 2"/>
</dbReference>
<evidence type="ECO:0000313" key="1">
    <source>
        <dbReference type="EMBL" id="ANQ15217.1"/>
    </source>
</evidence>
<proteinExistence type="predicted"/>
<dbReference type="Gene3D" id="2.40.128.640">
    <property type="match status" value="1"/>
</dbReference>
<dbReference type="AlphaFoldDB" id="A0AAN1CXV5"/>
<dbReference type="PROSITE" id="PS51257">
    <property type="entry name" value="PROKAR_LIPOPROTEIN"/>
    <property type="match status" value="1"/>
</dbReference>
<accession>A0AAN1CXV5</accession>
<protein>
    <recommendedName>
        <fullName evidence="3">Lipoprotein</fullName>
    </recommendedName>
</protein>
<dbReference type="GeneID" id="70914589"/>